<feature type="compositionally biased region" description="Gly residues" evidence="1">
    <location>
        <begin position="1"/>
        <end position="14"/>
    </location>
</feature>
<dbReference type="HOGENOM" id="CLU_1449847_0_0_1"/>
<dbReference type="Gramene" id="ONIVA02G13140.1">
    <property type="protein sequence ID" value="ONIVA02G13140.1"/>
    <property type="gene ID" value="ONIVA02G13140"/>
</dbReference>
<name>A0A0E0G4S3_ORYNI</name>
<dbReference type="Proteomes" id="UP000006591">
    <property type="component" value="Chromosome 2"/>
</dbReference>
<reference evidence="2" key="2">
    <citation type="submission" date="2018-04" db="EMBL/GenBank/DDBJ databases">
        <title>OnivRS2 (Oryza nivara Reference Sequence Version 2).</title>
        <authorList>
            <person name="Zhang J."/>
            <person name="Kudrna D."/>
            <person name="Lee S."/>
            <person name="Talag J."/>
            <person name="Rajasekar S."/>
            <person name="Welchert J."/>
            <person name="Hsing Y.-I."/>
            <person name="Wing R.A."/>
        </authorList>
    </citation>
    <scope>NUCLEOTIDE SEQUENCE [LARGE SCALE GENOMIC DNA]</scope>
    <source>
        <strain evidence="2">SL10</strain>
    </source>
</reference>
<reference evidence="2" key="1">
    <citation type="submission" date="2015-04" db="UniProtKB">
        <authorList>
            <consortium name="EnsemblPlants"/>
        </authorList>
    </citation>
    <scope>IDENTIFICATION</scope>
    <source>
        <strain evidence="2">SL10</strain>
    </source>
</reference>
<dbReference type="EnsemblPlants" id="ONIVA02G13140.1">
    <property type="protein sequence ID" value="ONIVA02G13140.1"/>
    <property type="gene ID" value="ONIVA02G13140"/>
</dbReference>
<evidence type="ECO:0000256" key="1">
    <source>
        <dbReference type="SAM" id="MobiDB-lite"/>
    </source>
</evidence>
<feature type="region of interest" description="Disordered" evidence="1">
    <location>
        <begin position="1"/>
        <end position="33"/>
    </location>
</feature>
<organism evidence="2">
    <name type="scientific">Oryza nivara</name>
    <name type="common">Indian wild rice</name>
    <name type="synonym">Oryza sativa f. spontanea</name>
    <dbReference type="NCBI Taxonomy" id="4536"/>
    <lineage>
        <taxon>Eukaryota</taxon>
        <taxon>Viridiplantae</taxon>
        <taxon>Streptophyta</taxon>
        <taxon>Embryophyta</taxon>
        <taxon>Tracheophyta</taxon>
        <taxon>Spermatophyta</taxon>
        <taxon>Magnoliopsida</taxon>
        <taxon>Liliopsida</taxon>
        <taxon>Poales</taxon>
        <taxon>Poaceae</taxon>
        <taxon>BOP clade</taxon>
        <taxon>Oryzoideae</taxon>
        <taxon>Oryzeae</taxon>
        <taxon>Oryzinae</taxon>
        <taxon>Oryza</taxon>
    </lineage>
</organism>
<evidence type="ECO:0000313" key="2">
    <source>
        <dbReference type="EnsemblPlants" id="ONIVA02G13140.1"/>
    </source>
</evidence>
<proteinExistence type="predicted"/>
<keyword evidence="3" id="KW-1185">Reference proteome</keyword>
<feature type="compositionally biased region" description="Acidic residues" evidence="1">
    <location>
        <begin position="15"/>
        <end position="29"/>
    </location>
</feature>
<sequence>MEGLGGGDGGGGGGLEEEEGEALEGEVDEGAAGVGEEAAEVCAHHALPPHPVPLVELLQHQQTNNKSNPKSSPLIHPAQSNRLMHGRFNQIHGGFLGATCRLDVSGDGAAVGDVEEVERPRRRGRGRRLHPRRHVRVLHPRLPLQHYCRLLGAPTTQPLDRFLPILDSPDARNRTMLACTAAANEPE</sequence>
<protein>
    <submittedName>
        <fullName evidence="2">Uncharacterized protein</fullName>
    </submittedName>
</protein>
<dbReference type="AlphaFoldDB" id="A0A0E0G4S3"/>
<accession>A0A0E0G4S3</accession>
<evidence type="ECO:0000313" key="3">
    <source>
        <dbReference type="Proteomes" id="UP000006591"/>
    </source>
</evidence>